<feature type="domain" description="Band 3 cytoplasmic" evidence="12">
    <location>
        <begin position="97"/>
        <end position="408"/>
    </location>
</feature>
<dbReference type="InParanoid" id="A0A1S3ICF9"/>
<dbReference type="STRING" id="7574.A0A1S3ICF9"/>
<keyword evidence="3 9" id="KW-0813">Transport</keyword>
<comment type="similarity">
    <text evidence="2 9">Belongs to the anion exchanger (TC 2.A.31) family.</text>
</comment>
<dbReference type="NCBIfam" id="TIGR00834">
    <property type="entry name" value="ae"/>
    <property type="match status" value="1"/>
</dbReference>
<dbReference type="GO" id="GO:0008510">
    <property type="term" value="F:sodium:bicarbonate symporter activity"/>
    <property type="evidence" value="ECO:0007669"/>
    <property type="project" value="TreeGrafter"/>
</dbReference>
<dbReference type="InterPro" id="IPR003020">
    <property type="entry name" value="HCO3_transpt_euk"/>
</dbReference>
<dbReference type="InterPro" id="IPR003024">
    <property type="entry name" value="Na/HCO3_transpt"/>
</dbReference>
<feature type="region of interest" description="Disordered" evidence="10">
    <location>
        <begin position="1040"/>
        <end position="1072"/>
    </location>
</feature>
<evidence type="ECO:0000256" key="4">
    <source>
        <dbReference type="ARBA" id="ARBA00022475"/>
    </source>
</evidence>
<dbReference type="InterPro" id="IPR016152">
    <property type="entry name" value="PTrfase/Anion_transptr"/>
</dbReference>
<feature type="transmembrane region" description="Helical" evidence="9">
    <location>
        <begin position="845"/>
        <end position="869"/>
    </location>
</feature>
<keyword evidence="7 9" id="KW-0406">Ion transport</keyword>
<dbReference type="GO" id="GO:0008509">
    <property type="term" value="F:monoatomic anion transmembrane transporter activity"/>
    <property type="evidence" value="ECO:0007669"/>
    <property type="project" value="InterPro"/>
</dbReference>
<keyword evidence="6 9" id="KW-1133">Transmembrane helix</keyword>
<dbReference type="OrthoDB" id="1735926at2759"/>
<dbReference type="InterPro" id="IPR013769">
    <property type="entry name" value="Band3_cytoplasmic_dom"/>
</dbReference>
<dbReference type="FunCoup" id="A0A1S3ICF9">
    <property type="interactions" value="561"/>
</dbReference>
<evidence type="ECO:0000256" key="9">
    <source>
        <dbReference type="RuleBase" id="RU362035"/>
    </source>
</evidence>
<dbReference type="AlphaFoldDB" id="A0A1S3ICF9"/>
<dbReference type="GO" id="GO:0051453">
    <property type="term" value="P:regulation of intracellular pH"/>
    <property type="evidence" value="ECO:0007669"/>
    <property type="project" value="TreeGrafter"/>
</dbReference>
<dbReference type="Pfam" id="PF00955">
    <property type="entry name" value="HCO3_cotransp"/>
    <property type="match status" value="1"/>
</dbReference>
<proteinExistence type="inferred from homology"/>
<feature type="transmembrane region" description="Helical" evidence="9">
    <location>
        <begin position="931"/>
        <end position="957"/>
    </location>
</feature>
<dbReference type="FunFam" id="1.10.287.570:FF:000001">
    <property type="entry name" value="Anion exchange protein"/>
    <property type="match status" value="1"/>
</dbReference>
<dbReference type="PRINTS" id="PR01231">
    <property type="entry name" value="HCO3TRNSPORT"/>
</dbReference>
<evidence type="ECO:0000313" key="13">
    <source>
        <dbReference type="Proteomes" id="UP000085678"/>
    </source>
</evidence>
<feature type="domain" description="Bicarbonate transporter-like transmembrane" evidence="11">
    <location>
        <begin position="454"/>
        <end position="1035"/>
    </location>
</feature>
<dbReference type="Pfam" id="PF07565">
    <property type="entry name" value="Band_3_cyto"/>
    <property type="match status" value="1"/>
</dbReference>
<keyword evidence="8 9" id="KW-0472">Membrane</keyword>
<dbReference type="PRINTS" id="PR01232">
    <property type="entry name" value="NAHCO3TRSPRT"/>
</dbReference>
<protein>
    <recommendedName>
        <fullName evidence="9">Anion exchange protein</fullName>
    </recommendedName>
</protein>
<feature type="transmembrane region" description="Helical" evidence="9">
    <location>
        <begin position="511"/>
        <end position="531"/>
    </location>
</feature>
<dbReference type="KEGG" id="lak:106163009"/>
<evidence type="ECO:0000256" key="1">
    <source>
        <dbReference type="ARBA" id="ARBA00004554"/>
    </source>
</evidence>
<evidence type="ECO:0000256" key="10">
    <source>
        <dbReference type="SAM" id="MobiDB-lite"/>
    </source>
</evidence>
<evidence type="ECO:0000256" key="8">
    <source>
        <dbReference type="ARBA" id="ARBA00023136"/>
    </source>
</evidence>
<name>A0A1S3ICF9_LINAN</name>
<feature type="compositionally biased region" description="Basic and acidic residues" evidence="10">
    <location>
        <begin position="1156"/>
        <end position="1180"/>
    </location>
</feature>
<feature type="region of interest" description="Disordered" evidence="10">
    <location>
        <begin position="1124"/>
        <end position="1203"/>
    </location>
</feature>
<gene>
    <name evidence="14" type="primary">LOC106163009</name>
</gene>
<dbReference type="SUPFAM" id="SSF55804">
    <property type="entry name" value="Phoshotransferase/anion transport protein"/>
    <property type="match status" value="1"/>
</dbReference>
<dbReference type="PANTHER" id="PTHR11453:SF36">
    <property type="entry name" value="ANION EXCHANGE PROTEIN"/>
    <property type="match status" value="1"/>
</dbReference>
<dbReference type="Gene3D" id="1.10.287.570">
    <property type="entry name" value="Helical hairpin bin"/>
    <property type="match status" value="1"/>
</dbReference>
<dbReference type="InterPro" id="IPR011531">
    <property type="entry name" value="HCO3_transpt-like_TM_dom"/>
</dbReference>
<feature type="transmembrane region" description="Helical" evidence="9">
    <location>
        <begin position="483"/>
        <end position="504"/>
    </location>
</feature>
<feature type="compositionally biased region" description="Basic and acidic residues" evidence="10">
    <location>
        <begin position="1040"/>
        <end position="1065"/>
    </location>
</feature>
<evidence type="ECO:0000256" key="6">
    <source>
        <dbReference type="ARBA" id="ARBA00022989"/>
    </source>
</evidence>
<keyword evidence="4" id="KW-1003">Cell membrane</keyword>
<dbReference type="Proteomes" id="UP000085678">
    <property type="component" value="Unplaced"/>
</dbReference>
<feature type="transmembrane region" description="Helical" evidence="9">
    <location>
        <begin position="905"/>
        <end position="924"/>
    </location>
</feature>
<evidence type="ECO:0000256" key="7">
    <source>
        <dbReference type="ARBA" id="ARBA00023065"/>
    </source>
</evidence>
<evidence type="ECO:0000256" key="2">
    <source>
        <dbReference type="ARBA" id="ARBA00010993"/>
    </source>
</evidence>
<dbReference type="PANTHER" id="PTHR11453">
    <property type="entry name" value="ANION EXCHANGE PROTEIN"/>
    <property type="match status" value="1"/>
</dbReference>
<dbReference type="RefSeq" id="XP_013395927.1">
    <property type="nucleotide sequence ID" value="XM_013540473.1"/>
</dbReference>
<feature type="transmembrane region" description="Helical" evidence="9">
    <location>
        <begin position="977"/>
        <end position="994"/>
    </location>
</feature>
<evidence type="ECO:0000259" key="12">
    <source>
        <dbReference type="Pfam" id="PF07565"/>
    </source>
</evidence>
<keyword evidence="5 9" id="KW-0812">Transmembrane</keyword>
<dbReference type="GO" id="GO:0005452">
    <property type="term" value="F:solute:inorganic anion antiporter activity"/>
    <property type="evidence" value="ECO:0007669"/>
    <property type="project" value="InterPro"/>
</dbReference>
<feature type="transmembrane region" description="Helical" evidence="9">
    <location>
        <begin position="757"/>
        <end position="775"/>
    </location>
</feature>
<comment type="subcellular location">
    <subcellularLocation>
        <location evidence="1">Basolateral cell membrane</location>
        <topology evidence="1">Multi-pass membrane protein</topology>
    </subcellularLocation>
    <subcellularLocation>
        <location evidence="9">Membrane</location>
        <topology evidence="9">Multi-pass membrane protein</topology>
    </subcellularLocation>
</comment>
<feature type="region of interest" description="Disordered" evidence="10">
    <location>
        <begin position="1"/>
        <end position="80"/>
    </location>
</feature>
<feature type="transmembrane region" description="Helical" evidence="9">
    <location>
        <begin position="715"/>
        <end position="737"/>
    </location>
</feature>
<evidence type="ECO:0000256" key="3">
    <source>
        <dbReference type="ARBA" id="ARBA00022448"/>
    </source>
</evidence>
<sequence length="1203" mass="134926">MADDEAIPDRGTLTWRPLEDIDIEGHRSDPFGVQNGQAGHHHHHHHKHGGKHGKHRKKHKDKDDLGDQPSYKPPTTPPSERVQFLLGLEDTPENETHDLFCEMDELFSTDMGYEWKETGRWIKFEEELEEGGERWSKPHVAALSLHSLFEARSCLINGTVLLDCTANNLVSLTGILLDMMVANRNLSPEHKDQVMEVLLCKHRHLHDKHRGQRSGLPIVRTLADIGRKLSSAKNLQNAEDAEFVEIHKMVQGGVLDPSMTGNKSLPNFDRYMNSENGSDSNQASDSHSKFSRVPFMKKIPHGAETANILVGEVDFLPYSISAFIRLHDAIMLADFTEVPVPSRFIFVLLGPSGTSAKNKQIGRSMATLMSDEVFHDVAYRAKTRQDLLAAIDEFLDQVTVLPPGEWDPSIRIEPPGKVPSQESRKTTEVANCLTNGNLPQEEEHGDPTLVRTGRFFGGLREDIKRKIPWIWSDIKDALHIQCVASFIFLYFACLTPIVTFGGLLGDATHNYMAAIESILAGAICGITYHLFSGQPLTIIGSTGPVLVFETIVFHFCEDNHLHYLSLRFWIGMWTCLFLMVMVAFDLSALVRYITRFTEESFASLISLIFIYEAFAKLFKIQDSSPVNLDPEIPLTYECHCVHPNATLNSTNITDPASIQHSKEDIVFLFYDRHAEVEVIVNATHNASFPWASLNKADCKLYGGTLVGPGCDTVEYVADVFFFSILLFFGTFVLAYALKGFKMSRFCPLKVRSVVSDFAVFTAIVVMLVVDIVIGLPTPKLQVPDTFVPTRANDRGWVVNPLGNPWWCIPAAIIPALLATILIFMDQQITAVIVNRRENKLVKGGGYHLDLFIIASLIAVCSLLGLPWFVAATVLSITHVQSLKKESECAAPGETPKFLGIREQRVTGVAVFLLIGVSVLLTSALKHLPLPILYGVFLYMGVSALKGVQFVDRLLIILMPPKYQPDYTFLRHVPLKRVHLFTAIQLLCLIILWVIKTIKSISIAFPLMVLAMCFVRKGMDYLFSQEELMWLDDVMPNAHRKEKEEQEELKKKEEEMENEERERRESIVSNPQVKLTRTGTLEVPLTSGNIMRIPANKLNQLNISEGIAKSSLWKTINETSQVDMNKHQKAAENQSPTTRRRLNPGPQDKSSHSPKPGAREHSPMHLDSIKEEGGGGQDKKPNVKFLIFDEEGDPLMTAEQEDTV</sequence>
<reference evidence="14" key="1">
    <citation type="submission" date="2025-08" db="UniProtKB">
        <authorList>
            <consortium name="RefSeq"/>
        </authorList>
    </citation>
    <scope>IDENTIFICATION</scope>
    <source>
        <tissue evidence="14">Gonads</tissue>
    </source>
</reference>
<keyword evidence="13" id="KW-1185">Reference proteome</keyword>
<evidence type="ECO:0000259" key="11">
    <source>
        <dbReference type="Pfam" id="PF00955"/>
    </source>
</evidence>
<organism evidence="13 14">
    <name type="scientific">Lingula anatina</name>
    <name type="common">Brachiopod</name>
    <name type="synonym">Lingula unguis</name>
    <dbReference type="NCBI Taxonomy" id="7574"/>
    <lineage>
        <taxon>Eukaryota</taxon>
        <taxon>Metazoa</taxon>
        <taxon>Spiralia</taxon>
        <taxon>Lophotrochozoa</taxon>
        <taxon>Brachiopoda</taxon>
        <taxon>Linguliformea</taxon>
        <taxon>Lingulata</taxon>
        <taxon>Lingulida</taxon>
        <taxon>Linguloidea</taxon>
        <taxon>Lingulidae</taxon>
        <taxon>Lingula</taxon>
    </lineage>
</organism>
<accession>A0A1S3ICF9</accession>
<feature type="transmembrane region" description="Helical" evidence="9">
    <location>
        <begin position="568"/>
        <end position="589"/>
    </location>
</feature>
<dbReference type="Gene3D" id="3.40.930.10">
    <property type="entry name" value="Mannitol-specific EII, Chain A"/>
    <property type="match status" value="1"/>
</dbReference>
<evidence type="ECO:0000256" key="5">
    <source>
        <dbReference type="ARBA" id="ARBA00022692"/>
    </source>
</evidence>
<dbReference type="GeneID" id="106163009"/>
<feature type="compositionally biased region" description="Acidic residues" evidence="10">
    <location>
        <begin position="1187"/>
        <end position="1203"/>
    </location>
</feature>
<evidence type="ECO:0000313" key="14">
    <source>
        <dbReference type="RefSeq" id="XP_013395927.1"/>
    </source>
</evidence>
<dbReference type="GO" id="GO:0016323">
    <property type="term" value="C:basolateral plasma membrane"/>
    <property type="evidence" value="ECO:0007669"/>
    <property type="project" value="UniProtKB-SubCell"/>
</dbReference>
<feature type="transmembrane region" description="Helical" evidence="9">
    <location>
        <begin position="803"/>
        <end position="824"/>
    </location>
</feature>
<feature type="compositionally biased region" description="Basic residues" evidence="10">
    <location>
        <begin position="39"/>
        <end position="60"/>
    </location>
</feature>
<feature type="compositionally biased region" description="Basic and acidic residues" evidence="10">
    <location>
        <begin position="17"/>
        <end position="29"/>
    </location>
</feature>